<evidence type="ECO:0000313" key="2">
    <source>
        <dbReference type="Proteomes" id="UP000251341"/>
    </source>
</evidence>
<evidence type="ECO:0000313" key="1">
    <source>
        <dbReference type="EMBL" id="PUE59146.1"/>
    </source>
</evidence>
<dbReference type="InterPro" id="IPR014974">
    <property type="entry name" value="DUF1833"/>
</dbReference>
<accession>A0A315EMN7</accession>
<gene>
    <name evidence="1" type="ORF">B9Z44_05915</name>
</gene>
<name>A0A315EMN7_9BURK</name>
<keyword evidence="2" id="KW-1185">Reference proteome</keyword>
<proteinExistence type="predicted"/>
<dbReference type="RefSeq" id="WP_108401924.1">
    <property type="nucleotide sequence ID" value="NZ_NESP01000001.1"/>
</dbReference>
<organism evidence="1 2">
    <name type="scientific">Limnohabitans curvus</name>
    <dbReference type="NCBI Taxonomy" id="323423"/>
    <lineage>
        <taxon>Bacteria</taxon>
        <taxon>Pseudomonadati</taxon>
        <taxon>Pseudomonadota</taxon>
        <taxon>Betaproteobacteria</taxon>
        <taxon>Burkholderiales</taxon>
        <taxon>Comamonadaceae</taxon>
        <taxon>Limnohabitans</taxon>
    </lineage>
</organism>
<dbReference type="Pfam" id="PF08875">
    <property type="entry name" value="DUF1833"/>
    <property type="match status" value="1"/>
</dbReference>
<dbReference type="AlphaFoldDB" id="A0A315EMN7"/>
<sequence length="180" mass="19694">MPDVALSEALREAYASAPSNVVILHTLEIRHPDFKDDAGNTTAIRVVRDQQDLLARLEESAPINAGQQVQFVAMGFELDLPPVDIAPVPEIAITLDNVTREIVKHLDEASASESSIEVTYRPYLSNDLSGPQMDPPITLVITEVEADVQRVTAKARMADIGNKTFPSRLYTATEFPGLAR</sequence>
<dbReference type="Proteomes" id="UP000251341">
    <property type="component" value="Unassembled WGS sequence"/>
</dbReference>
<dbReference type="EMBL" id="NESP01000001">
    <property type="protein sequence ID" value="PUE59146.1"/>
    <property type="molecule type" value="Genomic_DNA"/>
</dbReference>
<comment type="caution">
    <text evidence="1">The sequence shown here is derived from an EMBL/GenBank/DDBJ whole genome shotgun (WGS) entry which is preliminary data.</text>
</comment>
<protein>
    <submittedName>
        <fullName evidence="1">Transcriptional regulator</fullName>
    </submittedName>
</protein>
<reference evidence="1 2" key="1">
    <citation type="submission" date="2017-04" db="EMBL/GenBank/DDBJ databases">
        <title>Unexpected and diverse lifestyles within the genus Limnohabitans.</title>
        <authorList>
            <person name="Kasalicky V."/>
            <person name="Mehrshad M."/>
            <person name="Andrei S.-A."/>
            <person name="Salcher M."/>
            <person name="Kratochvilova H."/>
            <person name="Simek K."/>
            <person name="Ghai R."/>
        </authorList>
    </citation>
    <scope>NUCLEOTIDE SEQUENCE [LARGE SCALE GENOMIC DNA]</scope>
    <source>
        <strain evidence="1 2">MWH-C5</strain>
    </source>
</reference>